<proteinExistence type="inferred from homology"/>
<dbReference type="Pfam" id="PF00797">
    <property type="entry name" value="Acetyltransf_2"/>
    <property type="match status" value="1"/>
</dbReference>
<dbReference type="RefSeq" id="WP_269443866.1">
    <property type="nucleotide sequence ID" value="NZ_CP097463.1"/>
</dbReference>
<accession>A0ABY7JXM7</accession>
<dbReference type="InterPro" id="IPR001447">
    <property type="entry name" value="Arylamine_N-AcTrfase"/>
</dbReference>
<dbReference type="Gene3D" id="2.40.128.150">
    <property type="entry name" value="Cysteine proteinases"/>
    <property type="match status" value="1"/>
</dbReference>
<evidence type="ECO:0000256" key="1">
    <source>
        <dbReference type="ARBA" id="ARBA00006547"/>
    </source>
</evidence>
<protein>
    <submittedName>
        <fullName evidence="2">Arylamine N-acetyltransferase</fullName>
    </submittedName>
</protein>
<name>A0ABY7JXM7_9ACTN</name>
<dbReference type="PANTHER" id="PTHR11786:SF0">
    <property type="entry name" value="ARYLAMINE N-ACETYLTRANSFERASE 4-RELATED"/>
    <property type="match status" value="1"/>
</dbReference>
<dbReference type="Proteomes" id="UP001164693">
    <property type="component" value="Chromosome"/>
</dbReference>
<evidence type="ECO:0000313" key="2">
    <source>
        <dbReference type="EMBL" id="WAX57327.1"/>
    </source>
</evidence>
<evidence type="ECO:0000313" key="3">
    <source>
        <dbReference type="Proteomes" id="UP001164693"/>
    </source>
</evidence>
<comment type="similarity">
    <text evidence="1">Belongs to the arylamine N-acetyltransferase family.</text>
</comment>
<dbReference type="EMBL" id="CP097463">
    <property type="protein sequence ID" value="WAX57327.1"/>
    <property type="molecule type" value="Genomic_DNA"/>
</dbReference>
<dbReference type="PANTHER" id="PTHR11786">
    <property type="entry name" value="N-HYDROXYARYLAMINE O-ACETYLTRANSFERASE"/>
    <property type="match status" value="1"/>
</dbReference>
<dbReference type="SUPFAM" id="SSF54001">
    <property type="entry name" value="Cysteine proteinases"/>
    <property type="match status" value="1"/>
</dbReference>
<dbReference type="InterPro" id="IPR038765">
    <property type="entry name" value="Papain-like_cys_pep_sf"/>
</dbReference>
<keyword evidence="3" id="KW-1185">Reference proteome</keyword>
<dbReference type="Gene3D" id="3.30.2140.10">
    <property type="entry name" value="Arylamine N-acetyltransferase"/>
    <property type="match status" value="1"/>
</dbReference>
<organism evidence="2 3">
    <name type="scientific">Jatrophihabitans cynanchi</name>
    <dbReference type="NCBI Taxonomy" id="2944128"/>
    <lineage>
        <taxon>Bacteria</taxon>
        <taxon>Bacillati</taxon>
        <taxon>Actinomycetota</taxon>
        <taxon>Actinomycetes</taxon>
        <taxon>Jatrophihabitantales</taxon>
        <taxon>Jatrophihabitantaceae</taxon>
        <taxon>Jatrophihabitans</taxon>
    </lineage>
</organism>
<reference evidence="2" key="1">
    <citation type="submission" date="2022-05" db="EMBL/GenBank/DDBJ databases">
        <title>Jatrophihabitans sp. SB3-54 whole genome sequence.</title>
        <authorList>
            <person name="Suh M.K."/>
            <person name="Eom M.K."/>
            <person name="Kim J.S."/>
            <person name="Kim H.S."/>
            <person name="Do H.E."/>
            <person name="Shin Y.K."/>
            <person name="Lee J.-S."/>
        </authorList>
    </citation>
    <scope>NUCLEOTIDE SEQUENCE</scope>
    <source>
        <strain evidence="2">SB3-54</strain>
    </source>
</reference>
<gene>
    <name evidence="2" type="ORF">M6B22_00825</name>
</gene>
<sequence>MFESADELEPSVRAAYLQRLGVQARPPSVDDLFSLVRRHAERVPYETLWIAAGERWTIDPAQAARRIAFAGRGGYCYHLNGALGLLLRSLGYAVRGHVGGVHGAVATPDERGNHLVLTVAELPTDANPAGHWYVDTGLGDALHEPLPLMPGAYVQHPFRLTLELLADRTWQLTHDPAGGFGSMTWTTTPAVPADFVAKHEWLSTSPESGFVQVPMAERRDATGVDVIRGLVLARIGGDAFTAEPITRQADWFDALADVFDLRFDAAPPETRRRLWDAVLDSHRAWEARQRS</sequence>